<dbReference type="Gene3D" id="3.40.50.720">
    <property type="entry name" value="NAD(P)-binding Rossmann-like Domain"/>
    <property type="match status" value="1"/>
</dbReference>
<dbReference type="InterPro" id="IPR006115">
    <property type="entry name" value="6PGDH_NADP-bd"/>
</dbReference>
<reference evidence="7 8" key="1">
    <citation type="submission" date="2020-07" db="EMBL/GenBank/DDBJ databases">
        <title>Sequencing the genomes of 1000 actinobacteria strains.</title>
        <authorList>
            <person name="Klenk H.-P."/>
        </authorList>
    </citation>
    <scope>NUCLEOTIDE SEQUENCE [LARGE SCALE GENOMIC DNA]</scope>
    <source>
        <strain evidence="7 8">DSM 104006</strain>
    </source>
</reference>
<dbReference type="InterPro" id="IPR029154">
    <property type="entry name" value="HIBADH-like_NADP-bd"/>
</dbReference>
<keyword evidence="3" id="KW-0520">NAD</keyword>
<keyword evidence="8" id="KW-1185">Reference proteome</keyword>
<dbReference type="GO" id="GO:0050661">
    <property type="term" value="F:NADP binding"/>
    <property type="evidence" value="ECO:0007669"/>
    <property type="project" value="InterPro"/>
</dbReference>
<dbReference type="EMBL" id="JACCFK010000001">
    <property type="protein sequence ID" value="NYI91068.1"/>
    <property type="molecule type" value="Genomic_DNA"/>
</dbReference>
<evidence type="ECO:0000313" key="7">
    <source>
        <dbReference type="EMBL" id="NYI91068.1"/>
    </source>
</evidence>
<name>A0A853B710_9PSEU</name>
<comment type="caution">
    <text evidence="7">The sequence shown here is derived from an EMBL/GenBank/DDBJ whole genome shotgun (WGS) entry which is preliminary data.</text>
</comment>
<dbReference type="Proteomes" id="UP000549616">
    <property type="component" value="Unassembled WGS sequence"/>
</dbReference>
<dbReference type="InterPro" id="IPR051265">
    <property type="entry name" value="HIBADH-related_NP60_sf"/>
</dbReference>
<comment type="similarity">
    <text evidence="1">Belongs to the HIBADH-related family.</text>
</comment>
<proteinExistence type="inferred from homology"/>
<feature type="domain" description="6-phosphogluconate dehydrogenase NADP-binding" evidence="5">
    <location>
        <begin position="5"/>
        <end position="159"/>
    </location>
</feature>
<evidence type="ECO:0000256" key="3">
    <source>
        <dbReference type="ARBA" id="ARBA00023027"/>
    </source>
</evidence>
<gene>
    <name evidence="7" type="ORF">HNR02_004391</name>
</gene>
<dbReference type="PANTHER" id="PTHR43580">
    <property type="entry name" value="OXIDOREDUCTASE GLYR1-RELATED"/>
    <property type="match status" value="1"/>
</dbReference>
<dbReference type="InterPro" id="IPR015815">
    <property type="entry name" value="HIBADH-related"/>
</dbReference>
<dbReference type="RefSeq" id="WP_179775005.1">
    <property type="nucleotide sequence ID" value="NZ_JACCFK010000001.1"/>
</dbReference>
<evidence type="ECO:0000256" key="4">
    <source>
        <dbReference type="PIRSR" id="PIRSR000103-1"/>
    </source>
</evidence>
<dbReference type="InterPro" id="IPR036291">
    <property type="entry name" value="NAD(P)-bd_dom_sf"/>
</dbReference>
<dbReference type="InterPro" id="IPR013328">
    <property type="entry name" value="6PGD_dom2"/>
</dbReference>
<feature type="domain" description="3-hydroxyisobutyrate dehydrogenase-like NAD-binding" evidence="6">
    <location>
        <begin position="162"/>
        <end position="279"/>
    </location>
</feature>
<organism evidence="7 8">
    <name type="scientific">Amycolatopsis endophytica</name>
    <dbReference type="NCBI Taxonomy" id="860233"/>
    <lineage>
        <taxon>Bacteria</taxon>
        <taxon>Bacillati</taxon>
        <taxon>Actinomycetota</taxon>
        <taxon>Actinomycetes</taxon>
        <taxon>Pseudonocardiales</taxon>
        <taxon>Pseudonocardiaceae</taxon>
        <taxon>Amycolatopsis</taxon>
    </lineage>
</organism>
<dbReference type="PANTHER" id="PTHR43580:SF2">
    <property type="entry name" value="CYTOKINE-LIKE NUCLEAR FACTOR N-PAC"/>
    <property type="match status" value="1"/>
</dbReference>
<dbReference type="GO" id="GO:0008442">
    <property type="term" value="F:3-hydroxyisobutyrate dehydrogenase activity"/>
    <property type="evidence" value="ECO:0007669"/>
    <property type="project" value="UniProtKB-EC"/>
</dbReference>
<evidence type="ECO:0000259" key="5">
    <source>
        <dbReference type="Pfam" id="PF03446"/>
    </source>
</evidence>
<accession>A0A853B710</accession>
<dbReference type="AlphaFoldDB" id="A0A853B710"/>
<dbReference type="EC" id="1.1.1.31" evidence="7"/>
<evidence type="ECO:0000256" key="2">
    <source>
        <dbReference type="ARBA" id="ARBA00023002"/>
    </source>
</evidence>
<dbReference type="PIRSF" id="PIRSF000103">
    <property type="entry name" value="HIBADH"/>
    <property type="match status" value="1"/>
</dbReference>
<feature type="active site" evidence="4">
    <location>
        <position position="168"/>
    </location>
</feature>
<dbReference type="InterPro" id="IPR008927">
    <property type="entry name" value="6-PGluconate_DH-like_C_sf"/>
</dbReference>
<dbReference type="Pfam" id="PF03446">
    <property type="entry name" value="NAD_binding_2"/>
    <property type="match status" value="1"/>
</dbReference>
<evidence type="ECO:0000256" key="1">
    <source>
        <dbReference type="ARBA" id="ARBA00009080"/>
    </source>
</evidence>
<protein>
    <submittedName>
        <fullName evidence="7">3-hydroxyisobutyrate dehydrogenase</fullName>
        <ecNumber evidence="7">1.1.1.31</ecNumber>
    </submittedName>
</protein>
<sequence>MPETTVAVLGTGIMGLPMAANLAAAGHTVRAWNRTRDKAEPLRDQGCTIADSPAEAVDGADVAVTMLSDGATVDEVMRAASAPAGTLWVQTSTVGPEWTTRLAEFAAGAGLDFVDAPVLGTRKPARDGTLVVLASGAEDLRERCAPVFEAIGGRTMWVGETGAASRLKLVANAWVLALTNGTAESIGLARALGVDPKLFLEAITGGALDVPYAHLKGGAMIDGEYPLAFASRHAAKDARLVLDAAGDGIDLAGTRAALAHLDAAIADGHGDEDMAALIHGVEGPSGR</sequence>
<evidence type="ECO:0000313" key="8">
    <source>
        <dbReference type="Proteomes" id="UP000549616"/>
    </source>
</evidence>
<dbReference type="Pfam" id="PF14833">
    <property type="entry name" value="NAD_binding_11"/>
    <property type="match status" value="1"/>
</dbReference>
<keyword evidence="2 7" id="KW-0560">Oxidoreductase</keyword>
<dbReference type="SUPFAM" id="SSF51735">
    <property type="entry name" value="NAD(P)-binding Rossmann-fold domains"/>
    <property type="match status" value="1"/>
</dbReference>
<dbReference type="GO" id="GO:0051287">
    <property type="term" value="F:NAD binding"/>
    <property type="evidence" value="ECO:0007669"/>
    <property type="project" value="InterPro"/>
</dbReference>
<dbReference type="Gene3D" id="1.10.1040.10">
    <property type="entry name" value="N-(1-d-carboxylethyl)-l-norvaline Dehydrogenase, domain 2"/>
    <property type="match status" value="1"/>
</dbReference>
<evidence type="ECO:0000259" key="6">
    <source>
        <dbReference type="Pfam" id="PF14833"/>
    </source>
</evidence>
<dbReference type="SUPFAM" id="SSF48179">
    <property type="entry name" value="6-phosphogluconate dehydrogenase C-terminal domain-like"/>
    <property type="match status" value="1"/>
</dbReference>